<organism evidence="4 5">
    <name type="scientific">Castilleja foliolosa</name>
    <dbReference type="NCBI Taxonomy" id="1961234"/>
    <lineage>
        <taxon>Eukaryota</taxon>
        <taxon>Viridiplantae</taxon>
        <taxon>Streptophyta</taxon>
        <taxon>Embryophyta</taxon>
        <taxon>Tracheophyta</taxon>
        <taxon>Spermatophyta</taxon>
        <taxon>Magnoliopsida</taxon>
        <taxon>eudicotyledons</taxon>
        <taxon>Gunneridae</taxon>
        <taxon>Pentapetalae</taxon>
        <taxon>asterids</taxon>
        <taxon>lamiids</taxon>
        <taxon>Lamiales</taxon>
        <taxon>Orobanchaceae</taxon>
        <taxon>Pedicularideae</taxon>
        <taxon>Castillejinae</taxon>
        <taxon>Castilleja</taxon>
    </lineage>
</organism>
<feature type="domain" description="CCHC-type" evidence="3">
    <location>
        <begin position="1044"/>
        <end position="1059"/>
    </location>
</feature>
<keyword evidence="1" id="KW-0863">Zinc-finger</keyword>
<dbReference type="PANTHER" id="PTHR46242:SF1">
    <property type="entry name" value="ZINC FINGER CCHC DOMAIN-CONTAINING PROTEIN 9"/>
    <property type="match status" value="1"/>
</dbReference>
<dbReference type="SUPFAM" id="SSF57756">
    <property type="entry name" value="Retrovirus zinc finger-like domains"/>
    <property type="match status" value="3"/>
</dbReference>
<comment type="caution">
    <text evidence="4">The sequence shown here is derived from an EMBL/GenBank/DDBJ whole genome shotgun (WGS) entry which is preliminary data.</text>
</comment>
<evidence type="ECO:0000256" key="1">
    <source>
        <dbReference type="PROSITE-ProRule" id="PRU00047"/>
    </source>
</evidence>
<protein>
    <recommendedName>
        <fullName evidence="3">CCHC-type domain-containing protein</fullName>
    </recommendedName>
</protein>
<evidence type="ECO:0000313" key="4">
    <source>
        <dbReference type="EMBL" id="KAL3638859.1"/>
    </source>
</evidence>
<feature type="domain" description="CCHC-type" evidence="3">
    <location>
        <begin position="978"/>
        <end position="995"/>
    </location>
</feature>
<keyword evidence="1" id="KW-0479">Metal-binding</keyword>
<dbReference type="Proteomes" id="UP001632038">
    <property type="component" value="Unassembled WGS sequence"/>
</dbReference>
<dbReference type="PANTHER" id="PTHR46242">
    <property type="entry name" value="ZINC FINGER CCHC DOMAIN-CONTAINING PROTEIN 9 ZCCHC9"/>
    <property type="match status" value="1"/>
</dbReference>
<sequence length="1096" mass="120824">MKRRRLIYPQPPHPLLPIFHHQYPYDHHHHHLRNELVLLHPPMFIPQRIYNYIPPQPPTQLHQPNIHFLTLPPPQPYRPHILLRQPPPFYIRERQFVRPRKRRLQKESARFKVQSGKDCSEDNQHLTEEPSYGSFRGEEKEEGLDCVQTILNDKRESEATLAPPCPDDAKTDTNDANGCIIPLTSPLQPCSDANNGVEIAVENEPQNDTNFHGPMVGKASRSARRKKLKKAKMKVLEKISVQMSNDSGDVVNANNDCIIPLPASGHPHSGANNDSGEISVKNQSQKDMNSHSPIICVSRRARPKKSKKAKMMLLQKTSLQMEIGSGHANDCIIPSVSPQPRSCAEDLGEFELKNQRLHIPIFGSRGKKRKAKKKISHETGMMMINASGDIINISDHIIPSAPLQLCSGANGLGEIAVKNQPQKDTNLHSPTVDRSHSTRLKKWKARNKLLRETSIVSAKAGNNCDSCKPVVPNPERTRSSSKTLSASPYVANSVIRECFPRMETSAEDAKVQQYVHCTFLAKVSARHGGSLGFNQHGNDVHTVVSNEVPVVFDTEKSKIESVDQYANLGTDREVDDNSEHPLHNGSSLVDSFLEGIDIAGSSQGIRASSECDSALLLKPDSCIISGVGSADVNAKDVFLSVFDTDGNDVHKVTSNVVPVVFDTEKSIIESVDQYANLGTDKVVDDNSELPLHNGSSLVDSFLEGINIAGSSQGIHASSECDSALPLTIAVSSKMLWRNGKCYTCGEYGHYSSLCSKQKAANNAVSSKMLWRKCYRCREYGHISSLCPKVKAANNPVSSKIQRRTRICYGCRERGHISSMCSKVKAANNVVSSELWNYGCREPQHGNDVQKVVSNEVPVVFDTEKSKIKSVDQFANLGTDRVVDDNRPEHPLHNGSSLVDSFLGDIDIAGPSQGIHASSECDNTLPLKADSRIISGMGSADANAKDVFLSELDKPQIVRSEVNISSEATNAVSWKMLWRKCYSCGEYGHNSSMCSKQKAANKAVSSKIQRQICYGCREPGHISSMCPKVKAANNVVSSKIQKRICYGCREPGHISSMCPKVKAANNVVSSKIQKRICYGCREPGHISSMCPKMKADD</sequence>
<dbReference type="Gene3D" id="4.10.60.10">
    <property type="entry name" value="Zinc finger, CCHC-type"/>
    <property type="match status" value="4"/>
</dbReference>
<dbReference type="InterPro" id="IPR042246">
    <property type="entry name" value="ZCCHC9"/>
</dbReference>
<dbReference type="EMBL" id="JAVIJP010000018">
    <property type="protein sequence ID" value="KAL3638859.1"/>
    <property type="molecule type" value="Genomic_DNA"/>
</dbReference>
<feature type="region of interest" description="Disordered" evidence="2">
    <location>
        <begin position="101"/>
        <end position="139"/>
    </location>
</feature>
<feature type="domain" description="CCHC-type" evidence="3">
    <location>
        <begin position="771"/>
        <end position="788"/>
    </location>
</feature>
<dbReference type="InterPro" id="IPR001878">
    <property type="entry name" value="Znf_CCHC"/>
</dbReference>
<gene>
    <name evidence="4" type="ORF">CASFOL_016766</name>
</gene>
<dbReference type="PROSITE" id="PS50158">
    <property type="entry name" value="ZF_CCHC"/>
    <property type="match status" value="6"/>
</dbReference>
<dbReference type="SMART" id="SM00343">
    <property type="entry name" value="ZnF_C2HC"/>
    <property type="match status" value="7"/>
</dbReference>
<accession>A0ABD3DCJ5</accession>
<dbReference type="AlphaFoldDB" id="A0ABD3DCJ5"/>
<dbReference type="GO" id="GO:0008270">
    <property type="term" value="F:zinc ion binding"/>
    <property type="evidence" value="ECO:0007669"/>
    <property type="project" value="UniProtKB-KW"/>
</dbReference>
<feature type="domain" description="CCHC-type" evidence="3">
    <location>
        <begin position="1076"/>
        <end position="1091"/>
    </location>
</feature>
<evidence type="ECO:0000313" key="5">
    <source>
        <dbReference type="Proteomes" id="UP001632038"/>
    </source>
</evidence>
<reference evidence="5" key="1">
    <citation type="journal article" date="2024" name="IScience">
        <title>Strigolactones Initiate the Formation of Haustorium-like Structures in Castilleja.</title>
        <authorList>
            <person name="Buerger M."/>
            <person name="Peterson D."/>
            <person name="Chory J."/>
        </authorList>
    </citation>
    <scope>NUCLEOTIDE SEQUENCE [LARGE SCALE GENOMIC DNA]</scope>
</reference>
<evidence type="ECO:0000259" key="3">
    <source>
        <dbReference type="PROSITE" id="PS50158"/>
    </source>
</evidence>
<name>A0ABD3DCJ5_9LAMI</name>
<dbReference type="InterPro" id="IPR036875">
    <property type="entry name" value="Znf_CCHC_sf"/>
</dbReference>
<feature type="domain" description="CCHC-type" evidence="3">
    <location>
        <begin position="1012"/>
        <end position="1027"/>
    </location>
</feature>
<feature type="domain" description="CCHC-type" evidence="3">
    <location>
        <begin position="740"/>
        <end position="756"/>
    </location>
</feature>
<keyword evidence="5" id="KW-1185">Reference proteome</keyword>
<keyword evidence="1" id="KW-0862">Zinc</keyword>
<dbReference type="Pfam" id="PF00098">
    <property type="entry name" value="zf-CCHC"/>
    <property type="match status" value="5"/>
</dbReference>
<feature type="compositionally biased region" description="Basic and acidic residues" evidence="2">
    <location>
        <begin position="118"/>
        <end position="128"/>
    </location>
</feature>
<proteinExistence type="predicted"/>
<evidence type="ECO:0000256" key="2">
    <source>
        <dbReference type="SAM" id="MobiDB-lite"/>
    </source>
</evidence>